<name>A0A328TM99_9GAMM</name>
<evidence type="ECO:0000313" key="1">
    <source>
        <dbReference type="EMBL" id="RAP70563.1"/>
    </source>
</evidence>
<proteinExistence type="predicted"/>
<dbReference type="Proteomes" id="UP000244334">
    <property type="component" value="Unassembled WGS sequence"/>
</dbReference>
<evidence type="ECO:0000313" key="2">
    <source>
        <dbReference type="Proteomes" id="UP000244334"/>
    </source>
</evidence>
<accession>A0A328TM99</accession>
<organism evidence="1 2">
    <name type="scientific">Candidatus Erwinia dacicola</name>
    <dbReference type="NCBI Taxonomy" id="252393"/>
    <lineage>
        <taxon>Bacteria</taxon>
        <taxon>Pseudomonadati</taxon>
        <taxon>Pseudomonadota</taxon>
        <taxon>Gammaproteobacteria</taxon>
        <taxon>Enterobacterales</taxon>
        <taxon>Erwiniaceae</taxon>
        <taxon>Erwinia</taxon>
    </lineage>
</organism>
<dbReference type="EMBL" id="LJAM02000314">
    <property type="protein sequence ID" value="RAP70563.1"/>
    <property type="molecule type" value="Genomic_DNA"/>
</dbReference>
<comment type="caution">
    <text evidence="1">The sequence shown here is derived from an EMBL/GenBank/DDBJ whole genome shotgun (WGS) entry which is preliminary data.</text>
</comment>
<gene>
    <name evidence="1" type="ORF">ACZ87_02630</name>
</gene>
<sequence>MSLHTVNADGRPAVIAVDQLVVAAHQALALVIRHVFTR</sequence>
<dbReference type="AlphaFoldDB" id="A0A328TM99"/>
<reference evidence="1" key="1">
    <citation type="submission" date="2018-04" db="EMBL/GenBank/DDBJ databases">
        <title>Genomes of the Obligate Erwinia dacicola and Facultative Enterobacter sp. OLF Endosymbionts of the Olive Fruit fly, Bactrocera oleae.</title>
        <authorList>
            <person name="Estes A.M."/>
            <person name="Hearn D.J."/>
            <person name="Agarwal S."/>
            <person name="Pierson E.A."/>
            <person name="Dunning-Hotopp J.C."/>
        </authorList>
    </citation>
    <scope>NUCLEOTIDE SEQUENCE [LARGE SCALE GENOMIC DNA]</scope>
    <source>
        <strain evidence="1">Oroville</strain>
    </source>
</reference>
<keyword evidence="2" id="KW-1185">Reference proteome</keyword>
<protein>
    <submittedName>
        <fullName evidence="1">Cellulose synthase operon C domain protein</fullName>
    </submittedName>
</protein>